<dbReference type="InterPro" id="IPR050315">
    <property type="entry name" value="FAD-oxidoreductase_2"/>
</dbReference>
<dbReference type="InterPro" id="IPR036188">
    <property type="entry name" value="FAD/NAD-bd_sf"/>
</dbReference>
<dbReference type="RefSeq" id="WP_205103289.1">
    <property type="nucleotide sequence ID" value="NZ_JACJJC010000012.1"/>
</dbReference>
<dbReference type="Pfam" id="PF04205">
    <property type="entry name" value="FMN_bind"/>
    <property type="match status" value="1"/>
</dbReference>
<organism evidence="8 9">
    <name type="scientific">Sutterella massiliensis</name>
    <dbReference type="NCBI Taxonomy" id="1816689"/>
    <lineage>
        <taxon>Bacteria</taxon>
        <taxon>Pseudomonadati</taxon>
        <taxon>Pseudomonadota</taxon>
        <taxon>Betaproteobacteria</taxon>
        <taxon>Burkholderiales</taxon>
        <taxon>Sutterellaceae</taxon>
        <taxon>Sutterella</taxon>
    </lineage>
</organism>
<dbReference type="SMART" id="SM00900">
    <property type="entry name" value="FMN_bind"/>
    <property type="match status" value="1"/>
</dbReference>
<reference evidence="8 9" key="1">
    <citation type="journal article" date="2021" name="Sci. Rep.">
        <title>The distribution of antibiotic resistance genes in chicken gut microbiota commensals.</title>
        <authorList>
            <person name="Juricova H."/>
            <person name="Matiasovicova J."/>
            <person name="Kubasova T."/>
            <person name="Cejkova D."/>
            <person name="Rychlik I."/>
        </authorList>
    </citation>
    <scope>NUCLEOTIDE SEQUENCE [LARGE SCALE GENOMIC DNA]</scope>
    <source>
        <strain evidence="8 9">An829</strain>
    </source>
</reference>
<evidence type="ECO:0000256" key="2">
    <source>
        <dbReference type="ARBA" id="ARBA00001974"/>
    </source>
</evidence>
<evidence type="ECO:0000256" key="3">
    <source>
        <dbReference type="ARBA" id="ARBA00022630"/>
    </source>
</evidence>
<accession>A0ABS2DT16</accession>
<comment type="cofactor">
    <cofactor evidence="1">
        <name>FMN</name>
        <dbReference type="ChEBI" id="CHEBI:58210"/>
    </cofactor>
</comment>
<dbReference type="PANTHER" id="PTHR43400:SF10">
    <property type="entry name" value="3-OXOSTEROID 1-DEHYDROGENASE"/>
    <property type="match status" value="1"/>
</dbReference>
<evidence type="ECO:0000256" key="4">
    <source>
        <dbReference type="ARBA" id="ARBA00022827"/>
    </source>
</evidence>
<evidence type="ECO:0000313" key="8">
    <source>
        <dbReference type="EMBL" id="MBM6704452.1"/>
    </source>
</evidence>
<evidence type="ECO:0000313" key="9">
    <source>
        <dbReference type="Proteomes" id="UP000715095"/>
    </source>
</evidence>
<dbReference type="Gene3D" id="3.90.700.10">
    <property type="entry name" value="Succinate dehydrogenase/fumarate reductase flavoprotein, catalytic domain"/>
    <property type="match status" value="1"/>
</dbReference>
<dbReference type="SUPFAM" id="SSF56425">
    <property type="entry name" value="Succinate dehydrogenase/fumarate reductase flavoprotein, catalytic domain"/>
    <property type="match status" value="1"/>
</dbReference>
<evidence type="ECO:0000259" key="7">
    <source>
        <dbReference type="SMART" id="SM00900"/>
    </source>
</evidence>
<comment type="caution">
    <text evidence="8">The sequence shown here is derived from an EMBL/GenBank/DDBJ whole genome shotgun (WGS) entry which is preliminary data.</text>
</comment>
<dbReference type="Proteomes" id="UP000715095">
    <property type="component" value="Unassembled WGS sequence"/>
</dbReference>
<keyword evidence="3" id="KW-0285">Flavoprotein</keyword>
<gene>
    <name evidence="8" type="ORF">H6A60_08160</name>
</gene>
<dbReference type="Gene3D" id="3.50.50.60">
    <property type="entry name" value="FAD/NAD(P)-binding domain"/>
    <property type="match status" value="1"/>
</dbReference>
<feature type="signal peptide" evidence="6">
    <location>
        <begin position="1"/>
        <end position="21"/>
    </location>
</feature>
<protein>
    <submittedName>
        <fullName evidence="8">FAD-binding protein</fullName>
    </submittedName>
</protein>
<evidence type="ECO:0000256" key="5">
    <source>
        <dbReference type="ARBA" id="ARBA00023002"/>
    </source>
</evidence>
<dbReference type="EMBL" id="JACJJC010000012">
    <property type="protein sequence ID" value="MBM6704452.1"/>
    <property type="molecule type" value="Genomic_DNA"/>
</dbReference>
<dbReference type="SUPFAM" id="SSF51905">
    <property type="entry name" value="FAD/NAD(P)-binding domain"/>
    <property type="match status" value="1"/>
</dbReference>
<keyword evidence="4" id="KW-0274">FAD</keyword>
<comment type="cofactor">
    <cofactor evidence="2">
        <name>FAD</name>
        <dbReference type="ChEBI" id="CHEBI:57692"/>
    </cofactor>
</comment>
<keyword evidence="9" id="KW-1185">Reference proteome</keyword>
<keyword evidence="6" id="KW-0732">Signal</keyword>
<keyword evidence="5" id="KW-0560">Oxidoreductase</keyword>
<feature type="domain" description="FMN-binding" evidence="7">
    <location>
        <begin position="557"/>
        <end position="627"/>
    </location>
</feature>
<dbReference type="InterPro" id="IPR003953">
    <property type="entry name" value="FAD-dep_OxRdtase_2_FAD-bd"/>
</dbReference>
<evidence type="ECO:0000256" key="6">
    <source>
        <dbReference type="SAM" id="SignalP"/>
    </source>
</evidence>
<proteinExistence type="predicted"/>
<sequence length="628" mass="67245">MKKFKMTALGLALLPMFFVSAEPVSAAAPETAVVQKAPYLQTVRWDAEYDVVIAGYGFAGGAAAIAAADAGARVLLLEKAPLGQEGGNSRYAAQQALWIDDTKASEADILRYFQTLRGKNTNPSDEVYKTFIAEAKKQVDYLKFLGAKDPVKSYYAEYPEYPGAAAIGLTIVKAPGGDGRLYGLIQANVKKRADKIDVWFEAPATKLLQDRDTGIVHGVVAKVNGKTVNIRAKNGVVLATGGYENNPDMFRNFANTPVAYAKGARFNTGDGILMAMDVDARLVNMANNNGPDPNVLNPETGISFGYMTAGSKDSAWGGPAFTRHNVIMVGADGKRFWNETEKTKHGRIKFHNDYRHLQMPDPAFMIFDDEARTTSRVYGAWSEGAVKEIESGLVKKADTIEELAKLVGIDPDGLLAQIDRYNAFCKAGVDQEFGRSAKLLKPLLKAPFYAVEVVPTYTNTQGGPERDETAAILSRSGERIPHLYGAGELGSIFSHKYNGTGNIGESLIFGRIAGASAAQVKTDVSQESVLTGPGFKPAAAKAEAKSEAGEKVGRARGMGGDVVLGVRTKDGKISAVRVIEANETPGIGTKALERLPEEAVRTNGKVDTVSGATVTSDAFRAALEDALR</sequence>
<dbReference type="Gene3D" id="3.90.1010.20">
    <property type="match status" value="1"/>
</dbReference>
<dbReference type="Pfam" id="PF00890">
    <property type="entry name" value="FAD_binding_2"/>
    <property type="match status" value="1"/>
</dbReference>
<dbReference type="InterPro" id="IPR027477">
    <property type="entry name" value="Succ_DH/fumarate_Rdtase_cat_sf"/>
</dbReference>
<name>A0ABS2DT16_9BURK</name>
<dbReference type="PANTHER" id="PTHR43400">
    <property type="entry name" value="FUMARATE REDUCTASE"/>
    <property type="match status" value="1"/>
</dbReference>
<evidence type="ECO:0000256" key="1">
    <source>
        <dbReference type="ARBA" id="ARBA00001917"/>
    </source>
</evidence>
<dbReference type="InterPro" id="IPR007329">
    <property type="entry name" value="FMN-bd"/>
</dbReference>
<feature type="chain" id="PRO_5045442470" evidence="6">
    <location>
        <begin position="22"/>
        <end position="628"/>
    </location>
</feature>